<protein>
    <submittedName>
        <fullName evidence="2">Uncharacterized protein</fullName>
    </submittedName>
</protein>
<evidence type="ECO:0000313" key="2">
    <source>
        <dbReference type="EMBL" id="CAI5783127.1"/>
    </source>
</evidence>
<dbReference type="AlphaFoldDB" id="A0AA35PFU7"/>
<feature type="compositionally biased region" description="Basic residues" evidence="1">
    <location>
        <begin position="48"/>
        <end position="57"/>
    </location>
</feature>
<organism evidence="2 3">
    <name type="scientific">Podarcis lilfordi</name>
    <name type="common">Lilford's wall lizard</name>
    <dbReference type="NCBI Taxonomy" id="74358"/>
    <lineage>
        <taxon>Eukaryota</taxon>
        <taxon>Metazoa</taxon>
        <taxon>Chordata</taxon>
        <taxon>Craniata</taxon>
        <taxon>Vertebrata</taxon>
        <taxon>Euteleostomi</taxon>
        <taxon>Lepidosauria</taxon>
        <taxon>Squamata</taxon>
        <taxon>Bifurcata</taxon>
        <taxon>Unidentata</taxon>
        <taxon>Episquamata</taxon>
        <taxon>Laterata</taxon>
        <taxon>Lacertibaenia</taxon>
        <taxon>Lacertidae</taxon>
        <taxon>Podarcis</taxon>
    </lineage>
</organism>
<gene>
    <name evidence="2" type="ORF">PODLI_1B024105</name>
</gene>
<sequence>MPARPNCEAKMRMWRPLNQSMDNHPTTSRSPRPFSAAEMSVSLVSRSKGPRLWHRHQTTLGEGNQRRKRTKSSAVRIGSLERKTKPWELSPAFRHTGGAEPETLSRKRCGRGV</sequence>
<dbReference type="Proteomes" id="UP001178461">
    <property type="component" value="Chromosome 8"/>
</dbReference>
<dbReference type="EMBL" id="OX395133">
    <property type="protein sequence ID" value="CAI5783127.1"/>
    <property type="molecule type" value="Genomic_DNA"/>
</dbReference>
<reference evidence="2" key="1">
    <citation type="submission" date="2022-12" db="EMBL/GenBank/DDBJ databases">
        <authorList>
            <person name="Alioto T."/>
            <person name="Alioto T."/>
            <person name="Gomez Garrido J."/>
        </authorList>
    </citation>
    <scope>NUCLEOTIDE SEQUENCE</scope>
</reference>
<feature type="compositionally biased region" description="Polar residues" evidence="1">
    <location>
        <begin position="17"/>
        <end position="30"/>
    </location>
</feature>
<evidence type="ECO:0000313" key="3">
    <source>
        <dbReference type="Proteomes" id="UP001178461"/>
    </source>
</evidence>
<proteinExistence type="predicted"/>
<keyword evidence="3" id="KW-1185">Reference proteome</keyword>
<feature type="region of interest" description="Disordered" evidence="1">
    <location>
        <begin position="1"/>
        <end position="113"/>
    </location>
</feature>
<name>A0AA35PFU7_9SAUR</name>
<accession>A0AA35PFU7</accession>
<evidence type="ECO:0000256" key="1">
    <source>
        <dbReference type="SAM" id="MobiDB-lite"/>
    </source>
</evidence>